<evidence type="ECO:0000256" key="1">
    <source>
        <dbReference type="ARBA" id="ARBA00022448"/>
    </source>
</evidence>
<protein>
    <recommendedName>
        <fullName evidence="4">ABC transporter domain-containing protein</fullName>
    </recommendedName>
</protein>
<dbReference type="InterPro" id="IPR027417">
    <property type="entry name" value="P-loop_NTPase"/>
</dbReference>
<dbReference type="Proteomes" id="UP000013858">
    <property type="component" value="Unassembled WGS sequence"/>
</dbReference>
<evidence type="ECO:0000313" key="5">
    <source>
        <dbReference type="EMBL" id="EOH94958.1"/>
    </source>
</evidence>
<dbReference type="GO" id="GO:0005524">
    <property type="term" value="F:ATP binding"/>
    <property type="evidence" value="ECO:0007669"/>
    <property type="project" value="UniProtKB-KW"/>
</dbReference>
<keyword evidence="1" id="KW-0813">Transport</keyword>
<evidence type="ECO:0000313" key="6">
    <source>
        <dbReference type="EMBL" id="EOT60357.1"/>
    </source>
</evidence>
<dbReference type="EMBL" id="ASVY01000003">
    <property type="protein sequence ID" value="EOT60357.1"/>
    <property type="molecule type" value="Genomic_DNA"/>
</dbReference>
<dbReference type="PANTHER" id="PTHR42939:SF1">
    <property type="entry name" value="ABC TRANSPORTER ATP-BINDING PROTEIN ALBC-RELATED"/>
    <property type="match status" value="1"/>
</dbReference>
<dbReference type="PANTHER" id="PTHR42939">
    <property type="entry name" value="ABC TRANSPORTER ATP-BINDING PROTEIN ALBC-RELATED"/>
    <property type="match status" value="1"/>
</dbReference>
<comment type="caution">
    <text evidence="5">The sequence shown here is derived from an EMBL/GenBank/DDBJ whole genome shotgun (WGS) entry which is preliminary data.</text>
</comment>
<dbReference type="Proteomes" id="UP000014197">
    <property type="component" value="Unassembled WGS sequence"/>
</dbReference>
<gene>
    <name evidence="6" type="ORF">I583_03003</name>
    <name evidence="5" type="ORF">UAW_02037</name>
</gene>
<evidence type="ECO:0000313" key="8">
    <source>
        <dbReference type="Proteomes" id="UP000014197"/>
    </source>
</evidence>
<dbReference type="Gene3D" id="3.40.50.300">
    <property type="entry name" value="P-loop containing nucleotide triphosphate hydrolases"/>
    <property type="match status" value="1"/>
</dbReference>
<dbReference type="InterPro" id="IPR051782">
    <property type="entry name" value="ABC_Transporter_VariousFunc"/>
</dbReference>
<keyword evidence="2" id="KW-0547">Nucleotide-binding</keyword>
<dbReference type="SMART" id="SM00382">
    <property type="entry name" value="AAA"/>
    <property type="match status" value="1"/>
</dbReference>
<dbReference type="STRING" id="155618.RV06_GL002309"/>
<dbReference type="AlphaFoldDB" id="R2QIG0"/>
<reference evidence="6 8" key="2">
    <citation type="submission" date="2013-03" db="EMBL/GenBank/DDBJ databases">
        <title>The Genome Sequence of Enterococcus haemoperoxidus BAA-382 (PacBio/Illumina hybrid assembly).</title>
        <authorList>
            <consortium name="The Broad Institute Genomics Platform"/>
            <consortium name="The Broad Institute Genome Sequencing Center for Infectious Disease"/>
            <person name="Earl A."/>
            <person name="Russ C."/>
            <person name="Gilmore M."/>
            <person name="Surin D."/>
            <person name="Walker B."/>
            <person name="Young S."/>
            <person name="Zeng Q."/>
            <person name="Gargeya S."/>
            <person name="Fitzgerald M."/>
            <person name="Haas B."/>
            <person name="Abouelleil A."/>
            <person name="Allen A.W."/>
            <person name="Alvarado L."/>
            <person name="Arachchi H.M."/>
            <person name="Berlin A.M."/>
            <person name="Chapman S.B."/>
            <person name="Gainer-Dewar J."/>
            <person name="Goldberg J."/>
            <person name="Griggs A."/>
            <person name="Gujja S."/>
            <person name="Hansen M."/>
            <person name="Howarth C."/>
            <person name="Imamovic A."/>
            <person name="Ireland A."/>
            <person name="Larimer J."/>
            <person name="McCowan C."/>
            <person name="Murphy C."/>
            <person name="Pearson M."/>
            <person name="Poon T.W."/>
            <person name="Priest M."/>
            <person name="Roberts A."/>
            <person name="Saif S."/>
            <person name="Shea T."/>
            <person name="Sisk P."/>
            <person name="Sykes S."/>
            <person name="Wortman J."/>
            <person name="Nusbaum C."/>
            <person name="Birren B."/>
        </authorList>
    </citation>
    <scope>NUCLEOTIDE SEQUENCE [LARGE SCALE GENOMIC DNA]</scope>
    <source>
        <strain evidence="6 8">ATCC BAA-382</strain>
    </source>
</reference>
<dbReference type="RefSeq" id="WP_010762228.1">
    <property type="nucleotide sequence ID" value="NZ_KB946316.1"/>
</dbReference>
<proteinExistence type="predicted"/>
<evidence type="ECO:0000259" key="4">
    <source>
        <dbReference type="PROSITE" id="PS50893"/>
    </source>
</evidence>
<evidence type="ECO:0000313" key="7">
    <source>
        <dbReference type="Proteomes" id="UP000013858"/>
    </source>
</evidence>
<accession>R2QIG0</accession>
<evidence type="ECO:0000256" key="2">
    <source>
        <dbReference type="ARBA" id="ARBA00022741"/>
    </source>
</evidence>
<dbReference type="OrthoDB" id="2365508at2"/>
<feature type="domain" description="ABC transporter" evidence="4">
    <location>
        <begin position="2"/>
        <end position="227"/>
    </location>
</feature>
<dbReference type="GO" id="GO:0016887">
    <property type="term" value="F:ATP hydrolysis activity"/>
    <property type="evidence" value="ECO:0007669"/>
    <property type="project" value="InterPro"/>
</dbReference>
<dbReference type="Pfam" id="PF00005">
    <property type="entry name" value="ABC_tran"/>
    <property type="match status" value="1"/>
</dbReference>
<keyword evidence="3" id="KW-0067">ATP-binding</keyword>
<dbReference type="PROSITE" id="PS50893">
    <property type="entry name" value="ABC_TRANSPORTER_2"/>
    <property type="match status" value="1"/>
</dbReference>
<dbReference type="eggNOG" id="COG1131">
    <property type="taxonomic scope" value="Bacteria"/>
</dbReference>
<organism evidence="5 7">
    <name type="scientific">Enterococcus haemoperoxidus ATCC BAA-382</name>
    <dbReference type="NCBI Taxonomy" id="1158608"/>
    <lineage>
        <taxon>Bacteria</taxon>
        <taxon>Bacillati</taxon>
        <taxon>Bacillota</taxon>
        <taxon>Bacilli</taxon>
        <taxon>Lactobacillales</taxon>
        <taxon>Enterococcaceae</taxon>
        <taxon>Enterococcus</taxon>
    </lineage>
</organism>
<dbReference type="InterPro" id="IPR003593">
    <property type="entry name" value="AAA+_ATPase"/>
</dbReference>
<reference evidence="5 7" key="1">
    <citation type="submission" date="2013-02" db="EMBL/GenBank/DDBJ databases">
        <title>The Genome Sequence of Enterococcus haemoperoxidus BAA-382.</title>
        <authorList>
            <consortium name="The Broad Institute Genome Sequencing Platform"/>
            <consortium name="The Broad Institute Genome Sequencing Center for Infectious Disease"/>
            <person name="Earl A.M."/>
            <person name="Gilmore M.S."/>
            <person name="Lebreton F."/>
            <person name="Walker B."/>
            <person name="Young S.K."/>
            <person name="Zeng Q."/>
            <person name="Gargeya S."/>
            <person name="Fitzgerald M."/>
            <person name="Haas B."/>
            <person name="Abouelleil A."/>
            <person name="Alvarado L."/>
            <person name="Arachchi H.M."/>
            <person name="Berlin A.M."/>
            <person name="Chapman S.B."/>
            <person name="Dewar J."/>
            <person name="Goldberg J."/>
            <person name="Griggs A."/>
            <person name="Gujja S."/>
            <person name="Hansen M."/>
            <person name="Howarth C."/>
            <person name="Imamovic A."/>
            <person name="Larimer J."/>
            <person name="McCowan C."/>
            <person name="Murphy C."/>
            <person name="Neiman D."/>
            <person name="Pearson M."/>
            <person name="Priest M."/>
            <person name="Roberts A."/>
            <person name="Saif S."/>
            <person name="Shea T."/>
            <person name="Sisk P."/>
            <person name="Sykes S."/>
            <person name="Wortman J."/>
            <person name="Nusbaum C."/>
            <person name="Birren B."/>
        </authorList>
    </citation>
    <scope>NUCLEOTIDE SEQUENCE [LARGE SCALE GENOMIC DNA]</scope>
    <source>
        <strain evidence="5 7">ATCC BAA-382</strain>
    </source>
</reference>
<dbReference type="EMBL" id="AJAR01000020">
    <property type="protein sequence ID" value="EOH94958.1"/>
    <property type="molecule type" value="Genomic_DNA"/>
</dbReference>
<name>R2QIG0_9ENTE</name>
<dbReference type="PATRIC" id="fig|1158608.3.peg.1999"/>
<dbReference type="SUPFAM" id="SSF52540">
    <property type="entry name" value="P-loop containing nucleoside triphosphate hydrolases"/>
    <property type="match status" value="1"/>
</dbReference>
<dbReference type="CDD" id="cd03230">
    <property type="entry name" value="ABC_DR_subfamily_A"/>
    <property type="match status" value="1"/>
</dbReference>
<dbReference type="InterPro" id="IPR003439">
    <property type="entry name" value="ABC_transporter-like_ATP-bd"/>
</dbReference>
<sequence>MLKIENLSVELSKNEIISGLNLEVLKNEVVGVIAPNGTGKTTLFRSIATLINHSRGSITINNFKVTKERVNYLKQFFYFESAESLYQNLTVNEHLFYVKEVWKSDISVETIIDKLKMREYAKKRIKNLSLGMKQHLIIAMYLVSDCPVLIFDEPLNGLDPSSVSIMIKVMKEIQTEGKIILISSHDLYNIEQICSRVVFMNEKKIVYDTENLGNLNLLYKQIFEKGGLL</sequence>
<evidence type="ECO:0000256" key="3">
    <source>
        <dbReference type="ARBA" id="ARBA00022840"/>
    </source>
</evidence>
<keyword evidence="8" id="KW-1185">Reference proteome</keyword>